<dbReference type="OrthoDB" id="1401038at2"/>
<feature type="transmembrane region" description="Helical" evidence="6">
    <location>
        <begin position="160"/>
        <end position="177"/>
    </location>
</feature>
<feature type="transmembrane region" description="Helical" evidence="6">
    <location>
        <begin position="311"/>
        <end position="329"/>
    </location>
</feature>
<feature type="transmembrane region" description="Helical" evidence="6">
    <location>
        <begin position="21"/>
        <end position="41"/>
    </location>
</feature>
<keyword evidence="5 6" id="KW-0472">Membrane</keyword>
<dbReference type="GO" id="GO:0022857">
    <property type="term" value="F:transmembrane transporter activity"/>
    <property type="evidence" value="ECO:0007669"/>
    <property type="project" value="InterPro"/>
</dbReference>
<evidence type="ECO:0000256" key="6">
    <source>
        <dbReference type="SAM" id="Phobius"/>
    </source>
</evidence>
<evidence type="ECO:0000313" key="8">
    <source>
        <dbReference type="Proteomes" id="UP000320055"/>
    </source>
</evidence>
<keyword evidence="3 6" id="KW-0812">Transmembrane</keyword>
<feature type="transmembrane region" description="Helical" evidence="6">
    <location>
        <begin position="234"/>
        <end position="254"/>
    </location>
</feature>
<feature type="transmembrane region" description="Helical" evidence="6">
    <location>
        <begin position="286"/>
        <end position="305"/>
    </location>
</feature>
<feature type="transmembrane region" description="Helical" evidence="6">
    <location>
        <begin position="47"/>
        <end position="67"/>
    </location>
</feature>
<feature type="transmembrane region" description="Helical" evidence="6">
    <location>
        <begin position="408"/>
        <end position="431"/>
    </location>
</feature>
<keyword evidence="4 6" id="KW-1133">Transmembrane helix</keyword>
<comment type="similarity">
    <text evidence="2">Belongs to the SLC13A/DASS transporter (TC 2.A.47) family. DIT1 subfamily.</text>
</comment>
<feature type="transmembrane region" description="Helical" evidence="6">
    <location>
        <begin position="97"/>
        <end position="117"/>
    </location>
</feature>
<evidence type="ECO:0000256" key="4">
    <source>
        <dbReference type="ARBA" id="ARBA00022989"/>
    </source>
</evidence>
<organism evidence="7 8">
    <name type="scientific">Hyella patelloides LEGE 07179</name>
    <dbReference type="NCBI Taxonomy" id="945734"/>
    <lineage>
        <taxon>Bacteria</taxon>
        <taxon>Bacillati</taxon>
        <taxon>Cyanobacteriota</taxon>
        <taxon>Cyanophyceae</taxon>
        <taxon>Pleurocapsales</taxon>
        <taxon>Hyellaceae</taxon>
        <taxon>Hyella</taxon>
    </lineage>
</organism>
<protein>
    <submittedName>
        <fullName evidence="7">Putative malate transporter YflS</fullName>
    </submittedName>
</protein>
<dbReference type="NCBIfam" id="TIGR00785">
    <property type="entry name" value="dass"/>
    <property type="match status" value="1"/>
</dbReference>
<gene>
    <name evidence="7" type="primary">yflS</name>
    <name evidence="7" type="ORF">H1P_550002</name>
</gene>
<evidence type="ECO:0000256" key="2">
    <source>
        <dbReference type="ARBA" id="ARBA00007349"/>
    </source>
</evidence>
<dbReference type="InterPro" id="IPR001898">
    <property type="entry name" value="SLC13A/DASS"/>
</dbReference>
<sequence length="488" mass="53537">MSKNHRLSMLTPLANWLSGDNFRRSMAFILPISLGIIVWFLPPPEGVTLQAWHLLAIFLGTIVAFVIKPIPQGAVAIVALVVTVLSDTLTIQEGLSGFSNTTSWLTCSSFVIARAVIKTGLAKRIAYTFMRMLGKNTLFLGYGLVATDFILSPAMPSGNARAAGVIFPLVKSLATAYKSESYDGTERKIGSYLMTIGYQATQISTAMFLTAMVANPLMAQLAGEIGVNLDWGTWALAAIVPGIISLIAMPLIIYRFYPPEIEATPEAPQLAKEELIKMGKVKFKEWLMFATIMLLLFLWCFGKQLGEISSATTALLGVALLLLTGVLTWNDVIEDSKTWNIFIWFSTLLMMATFLDRLGFIPWLSAELGNMVNNLSWQWAFLFLGVAYFYGNYFFASKAARAGAMYPAFLAVAISVGTPPMYAALSLAFLVNLSGCLSHYATSEAPVYYGAGYIDAGTWCKLGIILSIAYLFIWLIIGGFWWQFLGLI</sequence>
<feature type="transmembrane region" description="Helical" evidence="6">
    <location>
        <begin position="462"/>
        <end position="482"/>
    </location>
</feature>
<dbReference type="GO" id="GO:0016020">
    <property type="term" value="C:membrane"/>
    <property type="evidence" value="ECO:0007669"/>
    <property type="project" value="UniProtKB-SubCell"/>
</dbReference>
<evidence type="ECO:0000313" key="7">
    <source>
        <dbReference type="EMBL" id="VEP17091.1"/>
    </source>
</evidence>
<proteinExistence type="inferred from homology"/>
<reference evidence="7 8" key="1">
    <citation type="submission" date="2019-01" db="EMBL/GenBank/DDBJ databases">
        <authorList>
            <person name="Brito A."/>
        </authorList>
    </citation>
    <scope>NUCLEOTIDE SEQUENCE [LARGE SCALE GENOMIC DNA]</scope>
    <source>
        <strain evidence="7">1</strain>
    </source>
</reference>
<dbReference type="EMBL" id="CAACVJ010000501">
    <property type="protein sequence ID" value="VEP17091.1"/>
    <property type="molecule type" value="Genomic_DNA"/>
</dbReference>
<dbReference type="PIRSF" id="PIRSF002457">
    <property type="entry name" value="DASS"/>
    <property type="match status" value="1"/>
</dbReference>
<keyword evidence="8" id="KW-1185">Reference proteome</keyword>
<feature type="transmembrane region" description="Helical" evidence="6">
    <location>
        <begin position="74"/>
        <end position="91"/>
    </location>
</feature>
<dbReference type="Proteomes" id="UP000320055">
    <property type="component" value="Unassembled WGS sequence"/>
</dbReference>
<dbReference type="PANTHER" id="PTHR42826">
    <property type="entry name" value="DICARBOXYLATE TRANSPORTER 2.1, CHLOROPLASTIC"/>
    <property type="match status" value="1"/>
</dbReference>
<feature type="transmembrane region" description="Helical" evidence="6">
    <location>
        <begin position="189"/>
        <end position="214"/>
    </location>
</feature>
<evidence type="ECO:0000256" key="5">
    <source>
        <dbReference type="ARBA" id="ARBA00023136"/>
    </source>
</evidence>
<comment type="subcellular location">
    <subcellularLocation>
        <location evidence="1">Membrane</location>
        <topology evidence="1">Multi-pass membrane protein</topology>
    </subcellularLocation>
</comment>
<dbReference type="Pfam" id="PF00939">
    <property type="entry name" value="Na_sulph_symp"/>
    <property type="match status" value="1"/>
</dbReference>
<feature type="transmembrane region" description="Helical" evidence="6">
    <location>
        <begin position="376"/>
        <end position="396"/>
    </location>
</feature>
<evidence type="ECO:0000256" key="1">
    <source>
        <dbReference type="ARBA" id="ARBA00004141"/>
    </source>
</evidence>
<evidence type="ECO:0000256" key="3">
    <source>
        <dbReference type="ARBA" id="ARBA00022692"/>
    </source>
</evidence>
<dbReference type="InterPro" id="IPR030676">
    <property type="entry name" value="CitT-rel"/>
</dbReference>
<name>A0A563W074_9CYAN</name>
<feature type="transmembrane region" description="Helical" evidence="6">
    <location>
        <begin position="341"/>
        <end position="364"/>
    </location>
</feature>
<feature type="transmembrane region" description="Helical" evidence="6">
    <location>
        <begin position="137"/>
        <end position="154"/>
    </location>
</feature>
<dbReference type="AlphaFoldDB" id="A0A563W074"/>
<accession>A0A563W074</accession>